<proteinExistence type="predicted"/>
<evidence type="ECO:0000256" key="1">
    <source>
        <dbReference type="SAM" id="Phobius"/>
    </source>
</evidence>
<keyword evidence="1" id="KW-0472">Membrane</keyword>
<keyword evidence="1" id="KW-1133">Transmembrane helix</keyword>
<keyword evidence="2" id="KW-0687">Ribonucleoprotein</keyword>
<keyword evidence="1" id="KW-0812">Transmembrane</keyword>
<accession>A0A5B7AIJ4</accession>
<dbReference type="GO" id="GO:0005840">
    <property type="term" value="C:ribosome"/>
    <property type="evidence" value="ECO:0007669"/>
    <property type="project" value="UniProtKB-KW"/>
</dbReference>
<sequence>MWLSRSPLSLSSLVLRLRLPLQILEDAMLFLYPFLSSLNSKKPSVLVLLGWNLHFKPQGLWDQGRLYDLFSKCFSLTILLSLDIVRWILFFLFLSIYKVFGCMLLFF</sequence>
<reference evidence="2" key="1">
    <citation type="submission" date="2019-08" db="EMBL/GenBank/DDBJ databases">
        <title>Reference gene set and small RNA set construction with multiple tissues from Davidia involucrata Baill.</title>
        <authorList>
            <person name="Yang H."/>
            <person name="Zhou C."/>
            <person name="Li G."/>
            <person name="Wang J."/>
            <person name="Gao P."/>
            <person name="Wang M."/>
            <person name="Wang R."/>
            <person name="Zhao Y."/>
        </authorList>
    </citation>
    <scope>NUCLEOTIDE SEQUENCE</scope>
    <source>
        <tissue evidence="2">Mixed with DoveR01_LX</tissue>
    </source>
</reference>
<evidence type="ECO:0000313" key="3">
    <source>
        <dbReference type="EMBL" id="MPA56491.1"/>
    </source>
</evidence>
<dbReference type="EMBL" id="GHES01025932">
    <property type="protein sequence ID" value="MPA56491.1"/>
    <property type="molecule type" value="Transcribed_RNA"/>
</dbReference>
<name>A0A5B7AIJ4_DAVIN</name>
<keyword evidence="2" id="KW-0689">Ribosomal protein</keyword>
<gene>
    <name evidence="2" type="ORF">Din_025930</name>
    <name evidence="3" type="ORF">Din_025932</name>
</gene>
<organism evidence="2">
    <name type="scientific">Davidia involucrata</name>
    <name type="common">Dove tree</name>
    <dbReference type="NCBI Taxonomy" id="16924"/>
    <lineage>
        <taxon>Eukaryota</taxon>
        <taxon>Viridiplantae</taxon>
        <taxon>Streptophyta</taxon>
        <taxon>Embryophyta</taxon>
        <taxon>Tracheophyta</taxon>
        <taxon>Spermatophyta</taxon>
        <taxon>Magnoliopsida</taxon>
        <taxon>eudicotyledons</taxon>
        <taxon>Gunneridae</taxon>
        <taxon>Pentapetalae</taxon>
        <taxon>asterids</taxon>
        <taxon>Cornales</taxon>
        <taxon>Nyssaceae</taxon>
        <taxon>Davidia</taxon>
    </lineage>
</organism>
<evidence type="ECO:0000313" key="2">
    <source>
        <dbReference type="EMBL" id="MPA56489.1"/>
    </source>
</evidence>
<dbReference type="EMBL" id="GHES01025930">
    <property type="protein sequence ID" value="MPA56489.1"/>
    <property type="molecule type" value="Transcribed_RNA"/>
</dbReference>
<dbReference type="AlphaFoldDB" id="A0A5B7AIJ4"/>
<feature type="transmembrane region" description="Helical" evidence="1">
    <location>
        <begin position="84"/>
        <end position="106"/>
    </location>
</feature>
<protein>
    <submittedName>
        <fullName evidence="3">Putative 40S ribosomal protein S20-2-like</fullName>
    </submittedName>
    <submittedName>
        <fullName evidence="2">Putative Ribosomal protein S10p/S20e family protein isoform 1</fullName>
    </submittedName>
</protein>